<reference evidence="6" key="1">
    <citation type="journal article" date="2014" name="Genome Biol. Evol.">
        <title>Pangenome evidence for extensive interdomain horizontal transfer affecting lineage core and shell genes in uncultured planktonic thaumarchaeota and euryarchaeota.</title>
        <authorList>
            <person name="Deschamps P."/>
            <person name="Zivanovic Y."/>
            <person name="Moreira D."/>
            <person name="Rodriguez-Valera F."/>
            <person name="Lopez-Garcia P."/>
        </authorList>
    </citation>
    <scope>NUCLEOTIDE SEQUENCE</scope>
</reference>
<dbReference type="InterPro" id="IPR012340">
    <property type="entry name" value="NA-bd_OB-fold"/>
</dbReference>
<dbReference type="InterPro" id="IPR024055">
    <property type="entry name" value="TIF2_asu_C"/>
</dbReference>
<dbReference type="PANTHER" id="PTHR10602">
    <property type="entry name" value="EUKARYOTIC TRANSLATION INITIATION FACTOR 2 SUBUNIT 1"/>
    <property type="match status" value="1"/>
</dbReference>
<accession>A0A075G7K6</accession>
<dbReference type="SMART" id="SM00316">
    <property type="entry name" value="S1"/>
    <property type="match status" value="1"/>
</dbReference>
<dbReference type="InterPro" id="IPR011488">
    <property type="entry name" value="TIF_2_asu"/>
</dbReference>
<dbReference type="Pfam" id="PF07541">
    <property type="entry name" value="EIF_2_alpha"/>
    <property type="match status" value="1"/>
</dbReference>
<dbReference type="Pfam" id="PF00575">
    <property type="entry name" value="S1"/>
    <property type="match status" value="1"/>
</dbReference>
<dbReference type="GO" id="GO:0003723">
    <property type="term" value="F:RNA binding"/>
    <property type="evidence" value="ECO:0007669"/>
    <property type="project" value="UniProtKB-KW"/>
</dbReference>
<dbReference type="Gene3D" id="1.10.150.190">
    <property type="entry name" value="Translation initiation factor 2, subunit 1, domain 2"/>
    <property type="match status" value="1"/>
</dbReference>
<dbReference type="SUPFAM" id="SSF50249">
    <property type="entry name" value="Nucleic acid-binding proteins"/>
    <property type="match status" value="1"/>
</dbReference>
<comment type="similarity">
    <text evidence="1">Belongs to the eIF-2-alpha family.</text>
</comment>
<evidence type="ECO:0000256" key="4">
    <source>
        <dbReference type="ARBA" id="ARBA00022917"/>
    </source>
</evidence>
<dbReference type="InterPro" id="IPR044126">
    <property type="entry name" value="S1_IF2_alpha"/>
</dbReference>
<dbReference type="PANTHER" id="PTHR10602:SF0">
    <property type="entry name" value="EUKARYOTIC TRANSLATION INITIATION FACTOR 2 SUBUNIT 1"/>
    <property type="match status" value="1"/>
</dbReference>
<keyword evidence="4" id="KW-0648">Protein biosynthesis</keyword>
<dbReference type="Gene3D" id="3.30.70.1130">
    <property type="entry name" value="EIF_2_alpha"/>
    <property type="match status" value="1"/>
</dbReference>
<keyword evidence="3" id="KW-0694">RNA-binding</keyword>
<keyword evidence="2 6" id="KW-0396">Initiation factor</keyword>
<dbReference type="Gene3D" id="2.40.50.140">
    <property type="entry name" value="Nucleic acid-binding proteins"/>
    <property type="match status" value="1"/>
</dbReference>
<dbReference type="GO" id="GO:0003743">
    <property type="term" value="F:translation initiation factor activity"/>
    <property type="evidence" value="ECO:0007669"/>
    <property type="project" value="UniProtKB-KW"/>
</dbReference>
<evidence type="ECO:0000313" key="6">
    <source>
        <dbReference type="EMBL" id="AIE99573.1"/>
    </source>
</evidence>
<dbReference type="PROSITE" id="PS50126">
    <property type="entry name" value="S1"/>
    <property type="match status" value="1"/>
</dbReference>
<proteinExistence type="inferred from homology"/>
<dbReference type="GO" id="GO:0043022">
    <property type="term" value="F:ribosome binding"/>
    <property type="evidence" value="ECO:0007669"/>
    <property type="project" value="TreeGrafter"/>
</dbReference>
<evidence type="ECO:0000256" key="3">
    <source>
        <dbReference type="ARBA" id="ARBA00022884"/>
    </source>
</evidence>
<evidence type="ECO:0000259" key="5">
    <source>
        <dbReference type="PROSITE" id="PS50126"/>
    </source>
</evidence>
<dbReference type="InterPro" id="IPR024054">
    <property type="entry name" value="TIF2_asu_middle_sf"/>
</dbReference>
<dbReference type="SUPFAM" id="SSF110993">
    <property type="entry name" value="eIF-2-alpha, C-terminal domain"/>
    <property type="match status" value="1"/>
</dbReference>
<dbReference type="EMBL" id="KF900566">
    <property type="protein sequence ID" value="AIE99573.1"/>
    <property type="molecule type" value="Genomic_DNA"/>
</dbReference>
<feature type="domain" description="S1 motif" evidence="5">
    <location>
        <begin position="12"/>
        <end position="83"/>
    </location>
</feature>
<dbReference type="AlphaFoldDB" id="A0A075G7K6"/>
<name>A0A075G7K6_9EURY</name>
<evidence type="ECO:0000256" key="1">
    <source>
        <dbReference type="ARBA" id="ARBA00007223"/>
    </source>
</evidence>
<dbReference type="InterPro" id="IPR003029">
    <property type="entry name" value="S1_domain"/>
</dbReference>
<dbReference type="FunFam" id="3.30.70.1130:FF:000002">
    <property type="entry name" value="Translation initiation factor 2 subunit alpha"/>
    <property type="match status" value="1"/>
</dbReference>
<evidence type="ECO:0000256" key="2">
    <source>
        <dbReference type="ARBA" id="ARBA00022540"/>
    </source>
</evidence>
<dbReference type="CDD" id="cd04452">
    <property type="entry name" value="S1_IF2_alpha"/>
    <property type="match status" value="1"/>
</dbReference>
<sequence length="263" mass="29294">MAADNDDWPEEGEIVVCVITEVKKNGAYATLDNYGDKEGFIFVGEIAAGWVKNIRGFVRKGQRLAAKVMKVKKDRKTVELSLKSVSEERRREAMQKWKNENRATQLLGIVGDRVKWSEAETSDMSKELVEAFGDLYTSFEECAIDEAALKDLGFKGDWCKVFIELAVENIIPPFVNIRGFFDIQVVSEDGIEIIREALSAAEEAGTDTKEETVVTCHYDGAPRYRIEIRAPDYKSAENAWRAAESSAIPVVKSAGGTVVAERV</sequence>
<protein>
    <submittedName>
        <fullName evidence="6">Eukaryotic translation initiation factor 2 alpha subunit family protein</fullName>
    </submittedName>
</protein>
<dbReference type="NCBIfam" id="NF003064">
    <property type="entry name" value="PRK03987.1-4"/>
    <property type="match status" value="1"/>
</dbReference>
<dbReference type="SUPFAM" id="SSF116742">
    <property type="entry name" value="eIF2alpha middle domain-like"/>
    <property type="match status" value="1"/>
</dbReference>
<organism evidence="6">
    <name type="scientific">uncultured marine group II/III euryarchaeote KM3_113_E08</name>
    <dbReference type="NCBI Taxonomy" id="1457853"/>
    <lineage>
        <taxon>Archaea</taxon>
        <taxon>Methanobacteriati</taxon>
        <taxon>Methanobacteriota</taxon>
        <taxon>environmental samples</taxon>
    </lineage>
</organism>